<sequence>MGETFLEIQKASVWQGETEALRSVDLSLSLGESVAILGPNGAGKSTFLKILTGELRPAATEGMVCRLFGEKFWDLDTLRERIGVVMPEEVKRFEPFEAAFDVVLSSLRGAYGRTRQMRFSQAEKDATRDAILRVGMERCIEKDFGELSSGEQRRFLIARALVHQPQVIVLDEPSTALDFSAGLQLSQLLRKLAQEGQTLVWVTHHPGEIPPEVERVILLKEGRVFRDGIKRKQLESGTLSALYDLALKVRWQDGWCQVKIAG</sequence>
<evidence type="ECO:0000313" key="6">
    <source>
        <dbReference type="Proteomes" id="UP000644507"/>
    </source>
</evidence>
<proteinExistence type="predicted"/>
<feature type="domain" description="ABC transporter" evidence="4">
    <location>
        <begin position="6"/>
        <end position="246"/>
    </location>
</feature>
<accession>A0A918WEX5</accession>
<keyword evidence="1" id="KW-0813">Transport</keyword>
<dbReference type="SUPFAM" id="SSF52540">
    <property type="entry name" value="P-loop containing nucleoside triphosphate hydrolases"/>
    <property type="match status" value="1"/>
</dbReference>
<evidence type="ECO:0000259" key="4">
    <source>
        <dbReference type="PROSITE" id="PS50893"/>
    </source>
</evidence>
<dbReference type="PANTHER" id="PTHR42734">
    <property type="entry name" value="METAL TRANSPORT SYSTEM ATP-BINDING PROTEIN TM_0124-RELATED"/>
    <property type="match status" value="1"/>
</dbReference>
<dbReference type="SMART" id="SM00382">
    <property type="entry name" value="AAA"/>
    <property type="match status" value="1"/>
</dbReference>
<keyword evidence="2" id="KW-0547">Nucleotide-binding</keyword>
<dbReference type="Pfam" id="PF00005">
    <property type="entry name" value="ABC_tran"/>
    <property type="match status" value="1"/>
</dbReference>
<name>A0A918WEX5_9BACT</name>
<reference evidence="5" key="1">
    <citation type="journal article" date="2014" name="Int. J. Syst. Evol. Microbiol.">
        <title>Complete genome sequence of Corynebacterium casei LMG S-19264T (=DSM 44701T), isolated from a smear-ripened cheese.</title>
        <authorList>
            <consortium name="US DOE Joint Genome Institute (JGI-PGF)"/>
            <person name="Walter F."/>
            <person name="Albersmeier A."/>
            <person name="Kalinowski J."/>
            <person name="Ruckert C."/>
        </authorList>
    </citation>
    <scope>NUCLEOTIDE SEQUENCE</scope>
    <source>
        <strain evidence="5">KCTC 12988</strain>
    </source>
</reference>
<reference evidence="5" key="2">
    <citation type="submission" date="2020-09" db="EMBL/GenBank/DDBJ databases">
        <authorList>
            <person name="Sun Q."/>
            <person name="Kim S."/>
        </authorList>
    </citation>
    <scope>NUCLEOTIDE SEQUENCE</scope>
    <source>
        <strain evidence="5">KCTC 12988</strain>
    </source>
</reference>
<dbReference type="InterPro" id="IPR050153">
    <property type="entry name" value="Metal_Ion_Import_ABC"/>
</dbReference>
<dbReference type="InterPro" id="IPR027417">
    <property type="entry name" value="P-loop_NTPase"/>
</dbReference>
<gene>
    <name evidence="5" type="ORF">GCM10007100_03010</name>
</gene>
<dbReference type="GO" id="GO:0005524">
    <property type="term" value="F:ATP binding"/>
    <property type="evidence" value="ECO:0007669"/>
    <property type="project" value="UniProtKB-KW"/>
</dbReference>
<keyword evidence="3 5" id="KW-0067">ATP-binding</keyword>
<dbReference type="EMBL" id="BMXI01000001">
    <property type="protein sequence ID" value="GHC41598.1"/>
    <property type="molecule type" value="Genomic_DNA"/>
</dbReference>
<evidence type="ECO:0000313" key="5">
    <source>
        <dbReference type="EMBL" id="GHC41598.1"/>
    </source>
</evidence>
<keyword evidence="6" id="KW-1185">Reference proteome</keyword>
<dbReference type="PROSITE" id="PS50893">
    <property type="entry name" value="ABC_TRANSPORTER_2"/>
    <property type="match status" value="1"/>
</dbReference>
<dbReference type="Gene3D" id="3.40.50.300">
    <property type="entry name" value="P-loop containing nucleotide triphosphate hydrolases"/>
    <property type="match status" value="1"/>
</dbReference>
<dbReference type="Proteomes" id="UP000644507">
    <property type="component" value="Unassembled WGS sequence"/>
</dbReference>
<dbReference type="RefSeq" id="WP_189566685.1">
    <property type="nucleotide sequence ID" value="NZ_BMXI01000001.1"/>
</dbReference>
<comment type="caution">
    <text evidence="5">The sequence shown here is derived from an EMBL/GenBank/DDBJ whole genome shotgun (WGS) entry which is preliminary data.</text>
</comment>
<organism evidence="5 6">
    <name type="scientific">Roseibacillus persicicus</name>
    <dbReference type="NCBI Taxonomy" id="454148"/>
    <lineage>
        <taxon>Bacteria</taxon>
        <taxon>Pseudomonadati</taxon>
        <taxon>Verrucomicrobiota</taxon>
        <taxon>Verrucomicrobiia</taxon>
        <taxon>Verrucomicrobiales</taxon>
        <taxon>Verrucomicrobiaceae</taxon>
        <taxon>Roseibacillus</taxon>
    </lineage>
</organism>
<protein>
    <submittedName>
        <fullName evidence="5">ABC transporter ATP-binding protein</fullName>
    </submittedName>
</protein>
<evidence type="ECO:0000256" key="3">
    <source>
        <dbReference type="ARBA" id="ARBA00022840"/>
    </source>
</evidence>
<dbReference type="InterPro" id="IPR003439">
    <property type="entry name" value="ABC_transporter-like_ATP-bd"/>
</dbReference>
<evidence type="ECO:0000256" key="1">
    <source>
        <dbReference type="ARBA" id="ARBA00022448"/>
    </source>
</evidence>
<evidence type="ECO:0000256" key="2">
    <source>
        <dbReference type="ARBA" id="ARBA00022741"/>
    </source>
</evidence>
<dbReference type="AlphaFoldDB" id="A0A918WEX5"/>
<dbReference type="InterPro" id="IPR017871">
    <property type="entry name" value="ABC_transporter-like_CS"/>
</dbReference>
<dbReference type="PROSITE" id="PS00211">
    <property type="entry name" value="ABC_TRANSPORTER_1"/>
    <property type="match status" value="1"/>
</dbReference>
<dbReference type="InterPro" id="IPR003593">
    <property type="entry name" value="AAA+_ATPase"/>
</dbReference>
<dbReference type="GO" id="GO:0016887">
    <property type="term" value="F:ATP hydrolysis activity"/>
    <property type="evidence" value="ECO:0007669"/>
    <property type="project" value="InterPro"/>
</dbReference>